<evidence type="ECO:0000313" key="2">
    <source>
        <dbReference type="Proteomes" id="UP000008225"/>
    </source>
</evidence>
<proteinExistence type="predicted"/>
<protein>
    <submittedName>
        <fullName evidence="1">Uncharacterized protein</fullName>
    </submittedName>
</protein>
<dbReference type="PRINTS" id="PR02045">
    <property type="entry name" value="F138DOMAIN"/>
</dbReference>
<sequence length="101" mass="10987">DAVSLLLPRLECNGAILAHCSLRLLGSSDSPASASPVAGITGTYHHARLIFCIFFLRRSFALVTQAGVQWRDLSSPQPPPPGFRLRWEDLLCLERGDGGEL</sequence>
<reference evidence="1 2" key="1">
    <citation type="submission" date="2009-03" db="EMBL/GenBank/DDBJ databases">
        <authorList>
            <person name="Warren W."/>
            <person name="Ye L."/>
            <person name="Minx P."/>
            <person name="Worley K."/>
            <person name="Gibbs R."/>
            <person name="Wilson R.K."/>
        </authorList>
    </citation>
    <scope>NUCLEOTIDE SEQUENCE [LARGE SCALE GENOMIC DNA]</scope>
</reference>
<dbReference type="GeneTree" id="ENSGT01150000286943"/>
<dbReference type="AlphaFoldDB" id="A0A8I3WFN2"/>
<dbReference type="Proteomes" id="UP000008225">
    <property type="component" value="Chromosome 10"/>
</dbReference>
<dbReference type="Ensembl" id="ENSCJAT00000140785.1">
    <property type="protein sequence ID" value="ENSCJAP00000087878.1"/>
    <property type="gene ID" value="ENSCJAG00000082396.1"/>
</dbReference>
<reference evidence="1" key="3">
    <citation type="submission" date="2025-09" db="UniProtKB">
        <authorList>
            <consortium name="Ensembl"/>
        </authorList>
    </citation>
    <scope>IDENTIFICATION</scope>
</reference>
<dbReference type="OMA" id="RWEDLLC"/>
<accession>A0A8I3WFN2</accession>
<evidence type="ECO:0000313" key="1">
    <source>
        <dbReference type="Ensembl" id="ENSCJAP00000087878.1"/>
    </source>
</evidence>
<dbReference type="PANTHER" id="PTHR12138">
    <property type="entry name" value="PRIMATE-EXPANDED PROTEIN FAMILY"/>
    <property type="match status" value="1"/>
</dbReference>
<keyword evidence="2" id="KW-1185">Reference proteome</keyword>
<dbReference type="PANTHER" id="PTHR12138:SF162">
    <property type="entry name" value="CHROMOSOME UNDETERMINED SCAFFOLD_275, WHOLE GENOME SHOTGUN SEQUENCE"/>
    <property type="match status" value="1"/>
</dbReference>
<name>A0A8I3WFN2_CALJA</name>
<reference evidence="1" key="2">
    <citation type="submission" date="2025-08" db="UniProtKB">
        <authorList>
            <consortium name="Ensembl"/>
        </authorList>
    </citation>
    <scope>IDENTIFICATION</scope>
</reference>
<organism evidence="1 2">
    <name type="scientific">Callithrix jacchus</name>
    <name type="common">White-tufted-ear marmoset</name>
    <name type="synonym">Simia Jacchus</name>
    <dbReference type="NCBI Taxonomy" id="9483"/>
    <lineage>
        <taxon>Eukaryota</taxon>
        <taxon>Metazoa</taxon>
        <taxon>Chordata</taxon>
        <taxon>Craniata</taxon>
        <taxon>Vertebrata</taxon>
        <taxon>Euteleostomi</taxon>
        <taxon>Mammalia</taxon>
        <taxon>Eutheria</taxon>
        <taxon>Euarchontoglires</taxon>
        <taxon>Primates</taxon>
        <taxon>Haplorrhini</taxon>
        <taxon>Platyrrhini</taxon>
        <taxon>Cebidae</taxon>
        <taxon>Callitrichinae</taxon>
        <taxon>Callithrix</taxon>
        <taxon>Callithrix</taxon>
    </lineage>
</organism>